<reference evidence="13" key="1">
    <citation type="submission" date="2016-11" db="EMBL/GenBank/DDBJ databases">
        <title>The genome sequence of Colletotrichum cuscutae.</title>
        <authorList>
            <person name="Baroncelli R."/>
        </authorList>
    </citation>
    <scope>NUCLEOTIDE SEQUENCE</scope>
    <source>
        <strain evidence="13">IMI 304802</strain>
    </source>
</reference>
<evidence type="ECO:0000256" key="10">
    <source>
        <dbReference type="ARBA" id="ARBA00047899"/>
    </source>
</evidence>
<protein>
    <recommendedName>
        <fullName evidence="5">EKC/KEOPS complex subunit BUD32</fullName>
        <ecNumber evidence="3">2.7.11.1</ecNumber>
    </recommendedName>
    <alternativeName>
        <fullName evidence="8 9">Atypical Serine/threonine protein kinase BUD32</fullName>
    </alternativeName>
    <alternativeName>
        <fullName evidence="4">EKC/KEOPS complex subunit bud32</fullName>
    </alternativeName>
</protein>
<dbReference type="GO" id="GO:0005524">
    <property type="term" value="F:ATP binding"/>
    <property type="evidence" value="ECO:0007669"/>
    <property type="project" value="UniProtKB-KW"/>
</dbReference>
<dbReference type="PANTHER" id="PTHR27001:SF931">
    <property type="entry name" value="OS11G0664100 PROTEIN"/>
    <property type="match status" value="1"/>
</dbReference>
<dbReference type="Gene3D" id="1.10.510.10">
    <property type="entry name" value="Transferase(Phosphotransferase) domain 1"/>
    <property type="match status" value="1"/>
</dbReference>
<dbReference type="InterPro" id="IPR011009">
    <property type="entry name" value="Kinase-like_dom_sf"/>
</dbReference>
<comment type="subunit">
    <text evidence="2">Component of the EKC/KEOPS complex composed of at least BUD32, CGI121, GON7, KAE1 and PCC1; the whole complex dimerizes.</text>
</comment>
<comment type="catalytic activity">
    <reaction evidence="10">
        <text>L-threonyl-[protein] + ATP = O-phospho-L-threonyl-[protein] + ADP + H(+)</text>
        <dbReference type="Rhea" id="RHEA:46608"/>
        <dbReference type="Rhea" id="RHEA-COMP:11060"/>
        <dbReference type="Rhea" id="RHEA-COMP:11605"/>
        <dbReference type="ChEBI" id="CHEBI:15378"/>
        <dbReference type="ChEBI" id="CHEBI:30013"/>
        <dbReference type="ChEBI" id="CHEBI:30616"/>
        <dbReference type="ChEBI" id="CHEBI:61977"/>
        <dbReference type="ChEBI" id="CHEBI:456216"/>
        <dbReference type="EC" id="2.7.11.1"/>
    </reaction>
</comment>
<accession>A0AAI9VHI3</accession>
<organism evidence="13 14">
    <name type="scientific">Colletotrichum cuscutae</name>
    <dbReference type="NCBI Taxonomy" id="1209917"/>
    <lineage>
        <taxon>Eukaryota</taxon>
        <taxon>Fungi</taxon>
        <taxon>Dikarya</taxon>
        <taxon>Ascomycota</taxon>
        <taxon>Pezizomycotina</taxon>
        <taxon>Sordariomycetes</taxon>
        <taxon>Hypocreomycetidae</taxon>
        <taxon>Glomerellales</taxon>
        <taxon>Glomerellaceae</taxon>
        <taxon>Colletotrichum</taxon>
        <taxon>Colletotrichum acutatum species complex</taxon>
    </lineage>
</organism>
<dbReference type="AlphaFoldDB" id="A0AAI9VHI3"/>
<evidence type="ECO:0000256" key="4">
    <source>
        <dbReference type="ARBA" id="ARBA00013948"/>
    </source>
</evidence>
<dbReference type="Pfam" id="PF00069">
    <property type="entry name" value="Pkinase"/>
    <property type="match status" value="1"/>
</dbReference>
<evidence type="ECO:0000256" key="2">
    <source>
        <dbReference type="ARBA" id="ARBA00011534"/>
    </source>
</evidence>
<evidence type="ECO:0000256" key="3">
    <source>
        <dbReference type="ARBA" id="ARBA00012513"/>
    </source>
</evidence>
<dbReference type="EC" id="2.7.11.1" evidence="3"/>
<sequence>MLLTPRLCLRIPYAYSKLTMDEWIEVKPYLPAGVKRIIGRGATFWIGEIDETTVLKYPNEIGLLDPDEARNNLLVESKLYEQTGEHDHIIKSRGLREDGLLVLERAKNGNVFDYIANHPHTPQISRLQWCIETCKALVHCHTHHVLHCDVRHRNILLDDKLKVKLADFQGRLVSTGGETILDGGSQEQAQYYCPRNTTNHADIQTDLFGFGTTIFFLMVGHEPFPEITGHNEGDDEEVERRFRSSEFPEEKHVCTYVVEKCWKLCYDSAEEICGKCKRDICVEDVPDEAGHVLVHYLYTGTWKTFAEHPLHDAETPNHLETNVYVYAADTAYGYPAFAKLVKENISVCRFLAGTGHHCLGCRCMWLLPNDGCPCGSGPRHRRRTSGSWKLDLDDQEEWTEERLQGLIKLDPHRMGLPYAVTYSAPPSRKAPSTIDDWLVRATPEPIWSLGTTPWA</sequence>
<comment type="catalytic activity">
    <reaction evidence="11">
        <text>L-seryl-[protein] + ATP = O-phospho-L-seryl-[protein] + ADP + H(+)</text>
        <dbReference type="Rhea" id="RHEA:17989"/>
        <dbReference type="Rhea" id="RHEA-COMP:9863"/>
        <dbReference type="Rhea" id="RHEA-COMP:11604"/>
        <dbReference type="ChEBI" id="CHEBI:15378"/>
        <dbReference type="ChEBI" id="CHEBI:29999"/>
        <dbReference type="ChEBI" id="CHEBI:30616"/>
        <dbReference type="ChEBI" id="CHEBI:83421"/>
        <dbReference type="ChEBI" id="CHEBI:456216"/>
        <dbReference type="EC" id="2.7.11.1"/>
    </reaction>
</comment>
<gene>
    <name evidence="13" type="ORF">CCUS01_14789</name>
</gene>
<comment type="function">
    <text evidence="1">Component of the EKC/KEOPS complex that is required for the formation of a threonylcarbamoyl group on adenosine at position 37 (t(6)A37) in tRNAs that read codons beginning with adenine. The complex is probably involved in the transfer of the threonylcarbamoyl moiety of threonylcarbamoyl-AMP (TC-AMP) to the N6 group of A37. BUD32 has ATPase activity in the context of the EKC/KEOPS complex and likely plays a supporting role to the catalytic subunit KAE1. The EKC/KEOPS complex also promotes both telomere uncapping and telomere elongation. The complex is required for efficient recruitment of transcriptional coactivators.</text>
</comment>
<dbReference type="SUPFAM" id="SSF56112">
    <property type="entry name" value="Protein kinase-like (PK-like)"/>
    <property type="match status" value="1"/>
</dbReference>
<dbReference type="GO" id="GO:0005886">
    <property type="term" value="C:plasma membrane"/>
    <property type="evidence" value="ECO:0007669"/>
    <property type="project" value="TreeGrafter"/>
</dbReference>
<evidence type="ECO:0000256" key="11">
    <source>
        <dbReference type="ARBA" id="ARBA00048679"/>
    </source>
</evidence>
<keyword evidence="14" id="KW-1185">Reference proteome</keyword>
<name>A0AAI9VHI3_9PEZI</name>
<evidence type="ECO:0000313" key="13">
    <source>
        <dbReference type="EMBL" id="KAK1488185.1"/>
    </source>
</evidence>
<evidence type="ECO:0000256" key="6">
    <source>
        <dbReference type="ARBA" id="ARBA00022741"/>
    </source>
</evidence>
<dbReference type="EMBL" id="MPDP01000051">
    <property type="protein sequence ID" value="KAK1488185.1"/>
    <property type="molecule type" value="Genomic_DNA"/>
</dbReference>
<evidence type="ECO:0000256" key="9">
    <source>
        <dbReference type="ARBA" id="ARBA00033194"/>
    </source>
</evidence>
<evidence type="ECO:0000256" key="7">
    <source>
        <dbReference type="ARBA" id="ARBA00022840"/>
    </source>
</evidence>
<dbReference type="PROSITE" id="PS00109">
    <property type="entry name" value="PROTEIN_KINASE_TYR"/>
    <property type="match status" value="1"/>
</dbReference>
<comment type="caution">
    <text evidence="13">The sequence shown here is derived from an EMBL/GenBank/DDBJ whole genome shotgun (WGS) entry which is preliminary data.</text>
</comment>
<keyword evidence="6" id="KW-0547">Nucleotide-binding</keyword>
<keyword evidence="7" id="KW-0067">ATP-binding</keyword>
<dbReference type="InterPro" id="IPR000719">
    <property type="entry name" value="Prot_kinase_dom"/>
</dbReference>
<dbReference type="GO" id="GO:0004674">
    <property type="term" value="F:protein serine/threonine kinase activity"/>
    <property type="evidence" value="ECO:0007669"/>
    <property type="project" value="UniProtKB-EC"/>
</dbReference>
<dbReference type="InterPro" id="IPR008266">
    <property type="entry name" value="Tyr_kinase_AS"/>
</dbReference>
<proteinExistence type="predicted"/>
<dbReference type="PROSITE" id="PS50011">
    <property type="entry name" value="PROTEIN_KINASE_DOM"/>
    <property type="match status" value="1"/>
</dbReference>
<evidence type="ECO:0000256" key="1">
    <source>
        <dbReference type="ARBA" id="ARBA00003747"/>
    </source>
</evidence>
<dbReference type="PANTHER" id="PTHR27001">
    <property type="entry name" value="OS01G0253100 PROTEIN"/>
    <property type="match status" value="1"/>
</dbReference>
<evidence type="ECO:0000256" key="8">
    <source>
        <dbReference type="ARBA" id="ARBA00030980"/>
    </source>
</evidence>
<feature type="domain" description="Protein kinase" evidence="12">
    <location>
        <begin position="32"/>
        <end position="325"/>
    </location>
</feature>
<evidence type="ECO:0000259" key="12">
    <source>
        <dbReference type="PROSITE" id="PS50011"/>
    </source>
</evidence>
<dbReference type="Proteomes" id="UP001239213">
    <property type="component" value="Unassembled WGS sequence"/>
</dbReference>
<evidence type="ECO:0000256" key="5">
    <source>
        <dbReference type="ARBA" id="ARBA00019973"/>
    </source>
</evidence>
<evidence type="ECO:0000313" key="14">
    <source>
        <dbReference type="Proteomes" id="UP001239213"/>
    </source>
</evidence>